<dbReference type="Proteomes" id="UP001244341">
    <property type="component" value="Chromosome 6b"/>
</dbReference>
<feature type="transmembrane region" description="Helical" evidence="2">
    <location>
        <begin position="117"/>
        <end position="139"/>
    </location>
</feature>
<evidence type="ECO:0000256" key="2">
    <source>
        <dbReference type="SAM" id="Phobius"/>
    </source>
</evidence>
<keyword evidence="2" id="KW-0472">Membrane</keyword>
<dbReference type="PANTHER" id="PTHR34370:SF1">
    <property type="entry name" value="OS04G0600100 PROTEIN"/>
    <property type="match status" value="1"/>
</dbReference>
<sequence>MQLSLQVTHLGAARASAVLHRTALPHPALLKTTPVALQPRKHVLHTIPHAGSAAAGLPADDPNSSSSSSSSSGAAPGAAGSSSEQKPKRGFWGSVKYFFVGDGLDKERIKALGMGAFASYGFISNLNYGTALGAAWIAFVKKYGVAPTAPGQWKVFLAFYAGLWTLQNFARPLRISLALALAPAFDKAITGLGERLGIDKKWAFGIFLVCMGAVTTVTLFGTIYLLGGFPPS</sequence>
<gene>
    <name evidence="3" type="ORF">OEZ85_002191</name>
</gene>
<accession>A0ABY8U532</accession>
<proteinExistence type="predicted"/>
<dbReference type="PANTHER" id="PTHR34370">
    <property type="entry name" value="OS04G0600100 PROTEIN"/>
    <property type="match status" value="1"/>
</dbReference>
<evidence type="ECO:0000313" key="4">
    <source>
        <dbReference type="Proteomes" id="UP001244341"/>
    </source>
</evidence>
<keyword evidence="2" id="KW-1133">Transmembrane helix</keyword>
<dbReference type="EMBL" id="CP126213">
    <property type="protein sequence ID" value="WIA15561.1"/>
    <property type="molecule type" value="Genomic_DNA"/>
</dbReference>
<reference evidence="3 4" key="1">
    <citation type="submission" date="2023-05" db="EMBL/GenBank/DDBJ databases">
        <title>A 100% complete, gapless, phased diploid assembly of the Scenedesmus obliquus UTEX 3031 genome.</title>
        <authorList>
            <person name="Biondi T.C."/>
            <person name="Hanschen E.R."/>
            <person name="Kwon T."/>
            <person name="Eng W."/>
            <person name="Kruse C.P.S."/>
            <person name="Koehler S.I."/>
            <person name="Kunde Y."/>
            <person name="Gleasner C.D."/>
            <person name="You Mak K.T."/>
            <person name="Polle J."/>
            <person name="Hovde B.T."/>
            <person name="Starkenburg S.R."/>
        </authorList>
    </citation>
    <scope>NUCLEOTIDE SEQUENCE [LARGE SCALE GENOMIC DNA]</scope>
    <source>
        <strain evidence="3 4">DOE0152z</strain>
    </source>
</reference>
<protein>
    <submittedName>
        <fullName evidence="3">Uncharacterized protein</fullName>
    </submittedName>
</protein>
<feature type="region of interest" description="Disordered" evidence="1">
    <location>
        <begin position="54"/>
        <end position="87"/>
    </location>
</feature>
<feature type="transmembrane region" description="Helical" evidence="2">
    <location>
        <begin position="202"/>
        <end position="226"/>
    </location>
</feature>
<keyword evidence="2" id="KW-0812">Transmembrane</keyword>
<feature type="compositionally biased region" description="Low complexity" evidence="1">
    <location>
        <begin position="64"/>
        <end position="83"/>
    </location>
</feature>
<keyword evidence="4" id="KW-1185">Reference proteome</keyword>
<organism evidence="3 4">
    <name type="scientific">Tetradesmus obliquus</name>
    <name type="common">Green alga</name>
    <name type="synonym">Acutodesmus obliquus</name>
    <dbReference type="NCBI Taxonomy" id="3088"/>
    <lineage>
        <taxon>Eukaryota</taxon>
        <taxon>Viridiplantae</taxon>
        <taxon>Chlorophyta</taxon>
        <taxon>core chlorophytes</taxon>
        <taxon>Chlorophyceae</taxon>
        <taxon>CS clade</taxon>
        <taxon>Sphaeropleales</taxon>
        <taxon>Scenedesmaceae</taxon>
        <taxon>Tetradesmus</taxon>
    </lineage>
</organism>
<evidence type="ECO:0000313" key="3">
    <source>
        <dbReference type="EMBL" id="WIA15561.1"/>
    </source>
</evidence>
<evidence type="ECO:0000256" key="1">
    <source>
        <dbReference type="SAM" id="MobiDB-lite"/>
    </source>
</evidence>
<name>A0ABY8U532_TETOB</name>